<feature type="transmembrane region" description="Helical" evidence="1">
    <location>
        <begin position="12"/>
        <end position="34"/>
    </location>
</feature>
<keyword evidence="1" id="KW-0812">Transmembrane</keyword>
<keyword evidence="1" id="KW-0472">Membrane</keyword>
<gene>
    <name evidence="2" type="ORF">ARMOST_18316</name>
</gene>
<dbReference type="OrthoDB" id="2956246at2759"/>
<dbReference type="Proteomes" id="UP000219338">
    <property type="component" value="Unassembled WGS sequence"/>
</dbReference>
<keyword evidence="1" id="KW-1133">Transmembrane helix</keyword>
<dbReference type="AlphaFoldDB" id="A0A284S1H4"/>
<sequence>MFSKFSISRHHITLEAAGLVALADLSIVTVRTALTGTASLLDVLLLAPGSHYLRLFRPQDSWGFWVLGMLIVARTINVIIARRRSKDSEEWKGAPEDGDGDLLILLSQDRWVRLQGSLHDIKTVTAGEWLRDRSTVESFFVALATLLVYITAALAGNGRRWGACLSLASCSALPPF</sequence>
<evidence type="ECO:0000313" key="2">
    <source>
        <dbReference type="EMBL" id="SJL14844.1"/>
    </source>
</evidence>
<organism evidence="2 3">
    <name type="scientific">Armillaria ostoyae</name>
    <name type="common">Armillaria root rot fungus</name>
    <dbReference type="NCBI Taxonomy" id="47428"/>
    <lineage>
        <taxon>Eukaryota</taxon>
        <taxon>Fungi</taxon>
        <taxon>Dikarya</taxon>
        <taxon>Basidiomycota</taxon>
        <taxon>Agaricomycotina</taxon>
        <taxon>Agaricomycetes</taxon>
        <taxon>Agaricomycetidae</taxon>
        <taxon>Agaricales</taxon>
        <taxon>Marasmiineae</taxon>
        <taxon>Physalacriaceae</taxon>
        <taxon>Armillaria</taxon>
    </lineage>
</organism>
<reference evidence="3" key="1">
    <citation type="journal article" date="2017" name="Nat. Ecol. Evol.">
        <title>Genome expansion and lineage-specific genetic innovations in the forest pathogenic fungi Armillaria.</title>
        <authorList>
            <person name="Sipos G."/>
            <person name="Prasanna A.N."/>
            <person name="Walter M.C."/>
            <person name="O'Connor E."/>
            <person name="Balint B."/>
            <person name="Krizsan K."/>
            <person name="Kiss B."/>
            <person name="Hess J."/>
            <person name="Varga T."/>
            <person name="Slot J."/>
            <person name="Riley R."/>
            <person name="Boka B."/>
            <person name="Rigling D."/>
            <person name="Barry K."/>
            <person name="Lee J."/>
            <person name="Mihaltcheva S."/>
            <person name="LaButti K."/>
            <person name="Lipzen A."/>
            <person name="Waldron R."/>
            <person name="Moloney N.M."/>
            <person name="Sperisen C."/>
            <person name="Kredics L."/>
            <person name="Vagvoelgyi C."/>
            <person name="Patrignani A."/>
            <person name="Fitzpatrick D."/>
            <person name="Nagy I."/>
            <person name="Doyle S."/>
            <person name="Anderson J.B."/>
            <person name="Grigoriev I.V."/>
            <person name="Gueldener U."/>
            <person name="Muensterkoetter M."/>
            <person name="Nagy L.G."/>
        </authorList>
    </citation>
    <scope>NUCLEOTIDE SEQUENCE [LARGE SCALE GENOMIC DNA]</scope>
    <source>
        <strain evidence="3">C18/9</strain>
    </source>
</reference>
<evidence type="ECO:0000256" key="1">
    <source>
        <dbReference type="SAM" id="Phobius"/>
    </source>
</evidence>
<evidence type="ECO:0000313" key="3">
    <source>
        <dbReference type="Proteomes" id="UP000219338"/>
    </source>
</evidence>
<name>A0A284S1H4_ARMOS</name>
<dbReference type="STRING" id="47428.A0A284S1H4"/>
<feature type="transmembrane region" description="Helical" evidence="1">
    <location>
        <begin position="139"/>
        <end position="156"/>
    </location>
</feature>
<accession>A0A284S1H4</accession>
<feature type="transmembrane region" description="Helical" evidence="1">
    <location>
        <begin position="62"/>
        <end position="80"/>
    </location>
</feature>
<dbReference type="EMBL" id="FUEG01000025">
    <property type="protein sequence ID" value="SJL14844.1"/>
    <property type="molecule type" value="Genomic_DNA"/>
</dbReference>
<protein>
    <submittedName>
        <fullName evidence="2">Uncharacterized protein</fullName>
    </submittedName>
</protein>
<keyword evidence="3" id="KW-1185">Reference proteome</keyword>
<proteinExistence type="predicted"/>